<dbReference type="Gene3D" id="1.20.58.110">
    <property type="entry name" value="Ribosomal protein S20"/>
    <property type="match status" value="1"/>
</dbReference>
<dbReference type="Pfam" id="PF01649">
    <property type="entry name" value="Ribosomal_S20p"/>
    <property type="match status" value="1"/>
</dbReference>
<dbReference type="SUPFAM" id="SSF46992">
    <property type="entry name" value="Ribosomal protein S20"/>
    <property type="match status" value="1"/>
</dbReference>
<keyword evidence="10" id="KW-1185">Reference proteome</keyword>
<dbReference type="GO" id="GO:0070181">
    <property type="term" value="F:small ribosomal subunit rRNA binding"/>
    <property type="evidence" value="ECO:0007669"/>
    <property type="project" value="TreeGrafter"/>
</dbReference>
<evidence type="ECO:0000256" key="4">
    <source>
        <dbReference type="ARBA" id="ARBA00022884"/>
    </source>
</evidence>
<evidence type="ECO:0000256" key="3">
    <source>
        <dbReference type="ARBA" id="ARBA00022730"/>
    </source>
</evidence>
<protein>
    <recommendedName>
        <fullName evidence="7 8">Small ribosomal subunit protein bS20</fullName>
    </recommendedName>
</protein>
<evidence type="ECO:0000256" key="2">
    <source>
        <dbReference type="ARBA" id="ARBA00007634"/>
    </source>
</evidence>
<proteinExistence type="inferred from homology"/>
<dbReference type="HOGENOM" id="CLU_160655_4_0_9"/>
<dbReference type="GO" id="GO:0015935">
    <property type="term" value="C:small ribosomal subunit"/>
    <property type="evidence" value="ECO:0007669"/>
    <property type="project" value="TreeGrafter"/>
</dbReference>
<dbReference type="GO" id="GO:0006412">
    <property type="term" value="P:translation"/>
    <property type="evidence" value="ECO:0007669"/>
    <property type="project" value="UniProtKB-UniRule"/>
</dbReference>
<evidence type="ECO:0000256" key="5">
    <source>
        <dbReference type="ARBA" id="ARBA00022980"/>
    </source>
</evidence>
<dbReference type="InterPro" id="IPR002583">
    <property type="entry name" value="Ribosomal_bS20"/>
</dbReference>
<dbReference type="PANTHER" id="PTHR33398">
    <property type="entry name" value="30S RIBOSOMAL PROTEIN S20"/>
    <property type="match status" value="1"/>
</dbReference>
<evidence type="ECO:0000256" key="1">
    <source>
        <dbReference type="ARBA" id="ARBA00003134"/>
    </source>
</evidence>
<evidence type="ECO:0000256" key="6">
    <source>
        <dbReference type="ARBA" id="ARBA00023274"/>
    </source>
</evidence>
<dbReference type="KEGG" id="tep:TepRe1_1087"/>
<dbReference type="KEGG" id="tae:TepiRe1_1187"/>
<evidence type="ECO:0000313" key="9">
    <source>
        <dbReference type="EMBL" id="CDI40599.1"/>
    </source>
</evidence>
<keyword evidence="4 8" id="KW-0694">RNA-binding</keyword>
<dbReference type="NCBIfam" id="TIGR00029">
    <property type="entry name" value="S20"/>
    <property type="match status" value="1"/>
</dbReference>
<dbReference type="eggNOG" id="COG0268">
    <property type="taxonomic scope" value="Bacteria"/>
</dbReference>
<gene>
    <name evidence="8 9" type="primary">rpsT</name>
    <name evidence="9" type="ordered locus">TEPIRE1_1187</name>
</gene>
<dbReference type="OrthoDB" id="9808392at2"/>
<dbReference type="STRING" id="1209989.TepRe1_1087"/>
<dbReference type="GO" id="GO:0005829">
    <property type="term" value="C:cytosol"/>
    <property type="evidence" value="ECO:0007669"/>
    <property type="project" value="TreeGrafter"/>
</dbReference>
<keyword evidence="6 8" id="KW-0687">Ribonucleoprotein</keyword>
<evidence type="ECO:0000256" key="7">
    <source>
        <dbReference type="ARBA" id="ARBA00035136"/>
    </source>
</evidence>
<evidence type="ECO:0000256" key="8">
    <source>
        <dbReference type="HAMAP-Rule" id="MF_00500"/>
    </source>
</evidence>
<dbReference type="PANTHER" id="PTHR33398:SF1">
    <property type="entry name" value="SMALL RIBOSOMAL SUBUNIT PROTEIN BS20C"/>
    <property type="match status" value="1"/>
</dbReference>
<dbReference type="InterPro" id="IPR036510">
    <property type="entry name" value="Ribosomal_bS20_sf"/>
</dbReference>
<dbReference type="GO" id="GO:0003735">
    <property type="term" value="F:structural constituent of ribosome"/>
    <property type="evidence" value="ECO:0007669"/>
    <property type="project" value="InterPro"/>
</dbReference>
<reference evidence="10" key="1">
    <citation type="journal article" date="2013" name="Genome Announc.">
        <title>First genome sequence of a syntrophic acetate-oxidizing bacterium, Tepidanaerobacter acetatoxydans strain Re1.</title>
        <authorList>
            <person name="Manzoor S."/>
            <person name="Bongcam-Rudloff E."/>
            <person name="Schnurer A."/>
            <person name="Muller B."/>
        </authorList>
    </citation>
    <scope>NUCLEOTIDE SEQUENCE [LARGE SCALE GENOMIC DNA]</scope>
    <source>
        <strain evidence="10">Re1</strain>
    </source>
</reference>
<keyword evidence="5 8" id="KW-0689">Ribosomal protein</keyword>
<comment type="function">
    <text evidence="1 8">Binds directly to 16S ribosomal RNA.</text>
</comment>
<dbReference type="EMBL" id="HF563609">
    <property type="protein sequence ID" value="CDI40599.1"/>
    <property type="molecule type" value="Genomic_DNA"/>
</dbReference>
<evidence type="ECO:0000313" key="10">
    <source>
        <dbReference type="Proteomes" id="UP000010802"/>
    </source>
</evidence>
<dbReference type="RefSeq" id="WP_013778156.1">
    <property type="nucleotide sequence ID" value="NC_015519.1"/>
</dbReference>
<keyword evidence="3 8" id="KW-0699">rRNA-binding</keyword>
<dbReference type="HAMAP" id="MF_00500">
    <property type="entry name" value="Ribosomal_bS20"/>
    <property type="match status" value="1"/>
</dbReference>
<accession>F4LSG7</accession>
<dbReference type="Proteomes" id="UP000010802">
    <property type="component" value="Chromosome"/>
</dbReference>
<name>F4LSG7_TEPAE</name>
<dbReference type="AlphaFoldDB" id="F4LSG7"/>
<comment type="similarity">
    <text evidence="2 8">Belongs to the bacterial ribosomal protein bS20 family.</text>
</comment>
<sequence>MANIASAKKRVRQANKRTLQNNKVKSQMRYSIKKFLEAVDTADFDNIQTSFKEAVKIIDKAASKGVIHKNAAARKKSNLYKKLLEVNKAS</sequence>
<organism evidence="9 10">
    <name type="scientific">Tepidanaerobacter acetatoxydans (strain DSM 21804 / JCM 16047 / Re1)</name>
    <dbReference type="NCBI Taxonomy" id="1209989"/>
    <lineage>
        <taxon>Bacteria</taxon>
        <taxon>Bacillati</taxon>
        <taxon>Bacillota</taxon>
        <taxon>Clostridia</taxon>
        <taxon>Thermosediminibacterales</taxon>
        <taxon>Tepidanaerobacteraceae</taxon>
        <taxon>Tepidanaerobacter</taxon>
    </lineage>
</organism>
<dbReference type="FunFam" id="1.20.58.110:FF:000001">
    <property type="entry name" value="30S ribosomal protein S20"/>
    <property type="match status" value="1"/>
</dbReference>